<keyword evidence="4 6" id="KW-0472">Membrane</keyword>
<dbReference type="OrthoDB" id="264392at2759"/>
<reference evidence="9 10" key="1">
    <citation type="journal article" date="2011" name="Proc. Natl. Acad. Sci. U.S.A.">
        <title>Comparative genomics of xylose-fermenting fungi for enhanced biofuel production.</title>
        <authorList>
            <person name="Wohlbach D.J."/>
            <person name="Kuo A."/>
            <person name="Sato T.K."/>
            <person name="Potts K.M."/>
            <person name="Salamov A.A."/>
            <person name="LaButti K.M."/>
            <person name="Sun H."/>
            <person name="Clum A."/>
            <person name="Pangilinan J.L."/>
            <person name="Lindquist E.A."/>
            <person name="Lucas S."/>
            <person name="Lapidus A."/>
            <person name="Jin M."/>
            <person name="Gunawan C."/>
            <person name="Balan V."/>
            <person name="Dale B.E."/>
            <person name="Jeffries T.W."/>
            <person name="Zinkel R."/>
            <person name="Barry K.W."/>
            <person name="Grigoriev I.V."/>
            <person name="Gasch A.P."/>
        </authorList>
    </citation>
    <scope>NUCLEOTIDE SEQUENCE [LARGE SCALE GENOMIC DNA]</scope>
    <source>
        <strain evidence="10">ATCC 10573 / BCRC 21748 / CBS 615 / JCM 9827 / NBRC 10315 / NRRL Y-1498 / VKM Y-70</strain>
    </source>
</reference>
<dbReference type="InterPro" id="IPR015672">
    <property type="entry name" value="GPHR/GTG"/>
</dbReference>
<dbReference type="Pfam" id="PF12537">
    <property type="entry name" value="GPHR_N"/>
    <property type="match status" value="1"/>
</dbReference>
<feature type="transmembrane region" description="Helical" evidence="6">
    <location>
        <begin position="370"/>
        <end position="391"/>
    </location>
</feature>
<accession>G3BDR1</accession>
<evidence type="ECO:0000256" key="5">
    <source>
        <dbReference type="SAM" id="Coils"/>
    </source>
</evidence>
<dbReference type="PANTHER" id="PTHR15948:SF0">
    <property type="entry name" value="GOLGI PH REGULATOR A-RELATED"/>
    <property type="match status" value="1"/>
</dbReference>
<feature type="domain" description="Golgi pH regulator conserved" evidence="8">
    <location>
        <begin position="96"/>
        <end position="166"/>
    </location>
</feature>
<evidence type="ECO:0008006" key="11">
    <source>
        <dbReference type="Google" id="ProtNLM"/>
    </source>
</evidence>
<feature type="transmembrane region" description="Helical" evidence="6">
    <location>
        <begin position="429"/>
        <end position="448"/>
    </location>
</feature>
<keyword evidence="5" id="KW-0175">Coiled coil</keyword>
<sequence>MSVELIFLVLCELAGFEVIPWLFQTLVDTLVLLVALVMPFMVLGLVVAHRLTPIEASHMGKLAFCVGYVGWFLMLSRLGSLARDFRHAATDWSVRSLLDTKITQVGLMGITTNSVLSGIGSSTVIYKVISAWKFKSSRGVSEKDINGVISNYNNINVLLEKRNSELNGYLVKTGGTVYNTPDPLNNSLKKKGNKLGGIMHRVQSFASLQGLPDKNSDEYEISELNKEIRSLKNMRNDTYNQLTRLLYAYEADNQPKHITTTVADLSNCGFAIYCLYRLINIVVLRLPYYYWSNATDDESKDALAITISKIILAASSSTSSVTEKQLVTLISFSLSGSLFLLTFSNVLMTLRSFSRFFPIITSLPKQIKSWSVSLIVCQLFGIYVISTCLLIRTNLPSNLSFQISRILSLSGSNVESEAMLNREIKFIDTLFDLIFLISNIITFVVFYLRKLADSDESLDEEEMIEGAKDFKSM</sequence>
<dbReference type="AlphaFoldDB" id="G3BDR1"/>
<organism evidence="10">
    <name type="scientific">Candida tenuis (strain ATCC 10573 / BCRC 21748 / CBS 615 / JCM 9827 / NBRC 10315 / NRRL Y-1498 / VKM Y-70)</name>
    <name type="common">Yeast</name>
    <name type="synonym">Yamadazyma tenuis</name>
    <dbReference type="NCBI Taxonomy" id="590646"/>
    <lineage>
        <taxon>Eukaryota</taxon>
        <taxon>Fungi</taxon>
        <taxon>Dikarya</taxon>
        <taxon>Ascomycota</taxon>
        <taxon>Saccharomycotina</taxon>
        <taxon>Pichiomycetes</taxon>
        <taxon>Debaryomycetaceae</taxon>
        <taxon>Yamadazyma</taxon>
    </lineage>
</organism>
<evidence type="ECO:0000259" key="8">
    <source>
        <dbReference type="Pfam" id="PF12537"/>
    </source>
</evidence>
<dbReference type="InterPro" id="IPR022535">
    <property type="entry name" value="Golgi_pH-regulator_cons_dom"/>
</dbReference>
<dbReference type="eggNOG" id="KOG2417">
    <property type="taxonomic scope" value="Eukaryota"/>
</dbReference>
<feature type="transmembrane region" description="Helical" evidence="6">
    <location>
        <begin position="60"/>
        <end position="82"/>
    </location>
</feature>
<dbReference type="Proteomes" id="UP000000707">
    <property type="component" value="Unassembled WGS sequence"/>
</dbReference>
<evidence type="ECO:0000256" key="3">
    <source>
        <dbReference type="ARBA" id="ARBA00022989"/>
    </source>
</evidence>
<dbReference type="KEGG" id="cten:18250543"/>
<evidence type="ECO:0000313" key="9">
    <source>
        <dbReference type="EMBL" id="EGV60357.1"/>
    </source>
</evidence>
<feature type="transmembrane region" description="Helical" evidence="6">
    <location>
        <begin position="29"/>
        <end position="48"/>
    </location>
</feature>
<keyword evidence="3 6" id="KW-1133">Transmembrane helix</keyword>
<dbReference type="PANTHER" id="PTHR15948">
    <property type="entry name" value="G-PROTEIN COUPLED RECEPTOR 89-RELATED"/>
    <property type="match status" value="1"/>
</dbReference>
<feature type="transmembrane region" description="Helical" evidence="6">
    <location>
        <begin position="326"/>
        <end position="350"/>
    </location>
</feature>
<feature type="domain" description="Abscisic acid G-protein coupled receptor-like" evidence="7">
    <location>
        <begin position="257"/>
        <end position="450"/>
    </location>
</feature>
<evidence type="ECO:0000256" key="1">
    <source>
        <dbReference type="ARBA" id="ARBA00004141"/>
    </source>
</evidence>
<dbReference type="HOGENOM" id="CLU_031389_0_0_1"/>
<dbReference type="InterPro" id="IPR025969">
    <property type="entry name" value="ABA_GPCR_dom"/>
</dbReference>
<dbReference type="GO" id="GO:0016020">
    <property type="term" value="C:membrane"/>
    <property type="evidence" value="ECO:0007669"/>
    <property type="project" value="UniProtKB-SubCell"/>
</dbReference>
<protein>
    <recommendedName>
        <fullName evidence="11">Abscisic acid G-protein coupled receptor-like domain-containing protein</fullName>
    </recommendedName>
</protein>
<evidence type="ECO:0000256" key="4">
    <source>
        <dbReference type="ARBA" id="ARBA00023136"/>
    </source>
</evidence>
<feature type="transmembrane region" description="Helical" evidence="6">
    <location>
        <begin position="5"/>
        <end position="23"/>
    </location>
</feature>
<gene>
    <name evidence="9" type="ORF">CANTEDRAFT_95811</name>
</gene>
<dbReference type="GeneID" id="18250543"/>
<keyword evidence="2 6" id="KW-0812">Transmembrane</keyword>
<name>G3BDR1_CANTC</name>
<evidence type="ECO:0000256" key="6">
    <source>
        <dbReference type="SAM" id="Phobius"/>
    </source>
</evidence>
<dbReference type="Pfam" id="PF12430">
    <property type="entry name" value="ABA_GPCR"/>
    <property type="match status" value="1"/>
</dbReference>
<evidence type="ECO:0000259" key="7">
    <source>
        <dbReference type="Pfam" id="PF12430"/>
    </source>
</evidence>
<proteinExistence type="predicted"/>
<keyword evidence="10" id="KW-1185">Reference proteome</keyword>
<evidence type="ECO:0000256" key="2">
    <source>
        <dbReference type="ARBA" id="ARBA00022692"/>
    </source>
</evidence>
<evidence type="ECO:0000313" key="10">
    <source>
        <dbReference type="Proteomes" id="UP000000707"/>
    </source>
</evidence>
<feature type="coiled-coil region" evidence="5">
    <location>
        <begin position="214"/>
        <end position="241"/>
    </location>
</feature>
<comment type="subcellular location">
    <subcellularLocation>
        <location evidence="1">Membrane</location>
        <topology evidence="1">Multi-pass membrane protein</topology>
    </subcellularLocation>
</comment>
<dbReference type="EMBL" id="GL996528">
    <property type="protein sequence ID" value="EGV60357.1"/>
    <property type="molecule type" value="Genomic_DNA"/>
</dbReference>